<accession>A0AAW7X4K9</accession>
<evidence type="ECO:0000313" key="2">
    <source>
        <dbReference type="EMBL" id="MDO6422485.1"/>
    </source>
</evidence>
<dbReference type="EMBL" id="JAUOPB010000005">
    <property type="protein sequence ID" value="MDO6422485.1"/>
    <property type="molecule type" value="Genomic_DNA"/>
</dbReference>
<name>A0AAW7X4K9_9GAMM</name>
<proteinExistence type="predicted"/>
<dbReference type="PROSITE" id="PS51257">
    <property type="entry name" value="PROKAR_LIPOPROTEIN"/>
    <property type="match status" value="1"/>
</dbReference>
<organism evidence="2 3">
    <name type="scientific">Saccharophagus degradans</name>
    <dbReference type="NCBI Taxonomy" id="86304"/>
    <lineage>
        <taxon>Bacteria</taxon>
        <taxon>Pseudomonadati</taxon>
        <taxon>Pseudomonadota</taxon>
        <taxon>Gammaproteobacteria</taxon>
        <taxon>Cellvibrionales</taxon>
        <taxon>Cellvibrionaceae</taxon>
        <taxon>Saccharophagus</taxon>
    </lineage>
</organism>
<sequence length="156" mass="17429">MIKNAIKKVTSNTIIKSTLVLAVVATMLQGCTSYDVPAGSSLQFRTKITSTALKHFEIKLLRKDGKIGSGAESIIPPRNQPATAARSGRQLSQTDKIERILAVQLEEKLKETEYCRTGFWVIDKYSYGEEPYLRGECNETATAEDRKQFPDTLANW</sequence>
<dbReference type="RefSeq" id="WP_303492481.1">
    <property type="nucleotide sequence ID" value="NZ_JAUOPB010000005.1"/>
</dbReference>
<dbReference type="AlphaFoldDB" id="A0AAW7X4K9"/>
<evidence type="ECO:0000313" key="3">
    <source>
        <dbReference type="Proteomes" id="UP001169760"/>
    </source>
</evidence>
<evidence type="ECO:0008006" key="4">
    <source>
        <dbReference type="Google" id="ProtNLM"/>
    </source>
</evidence>
<feature type="region of interest" description="Disordered" evidence="1">
    <location>
        <begin position="71"/>
        <end position="90"/>
    </location>
</feature>
<comment type="caution">
    <text evidence="2">The sequence shown here is derived from an EMBL/GenBank/DDBJ whole genome shotgun (WGS) entry which is preliminary data.</text>
</comment>
<protein>
    <recommendedName>
        <fullName evidence="4">Lipoprotein</fullName>
    </recommendedName>
</protein>
<reference evidence="2" key="1">
    <citation type="submission" date="2023-07" db="EMBL/GenBank/DDBJ databases">
        <title>Genome content predicts the carbon catabolic preferences of heterotrophic bacteria.</title>
        <authorList>
            <person name="Gralka M."/>
        </authorList>
    </citation>
    <scope>NUCLEOTIDE SEQUENCE</scope>
    <source>
        <strain evidence="2">I3M17_2</strain>
    </source>
</reference>
<evidence type="ECO:0000256" key="1">
    <source>
        <dbReference type="SAM" id="MobiDB-lite"/>
    </source>
</evidence>
<dbReference type="Proteomes" id="UP001169760">
    <property type="component" value="Unassembled WGS sequence"/>
</dbReference>
<gene>
    <name evidence="2" type="ORF">Q4521_08370</name>
</gene>